<keyword evidence="3" id="KW-1185">Reference proteome</keyword>
<protein>
    <submittedName>
        <fullName evidence="2">Heme NO-binding protein</fullName>
    </submittedName>
</protein>
<dbReference type="Gene3D" id="3.90.1520.10">
    <property type="entry name" value="H-NOX domain"/>
    <property type="match status" value="1"/>
</dbReference>
<dbReference type="Pfam" id="PF07700">
    <property type="entry name" value="HNOB"/>
    <property type="match status" value="1"/>
</dbReference>
<comment type="caution">
    <text evidence="2">The sequence shown here is derived from an EMBL/GenBank/DDBJ whole genome shotgun (WGS) entry which is preliminary data.</text>
</comment>
<name>A0ABX0GCM1_9RHOB</name>
<dbReference type="PANTHER" id="PTHR45655">
    <property type="entry name" value="GUANYLATE CYCLASE SOLUBLE SUBUNIT BETA-2"/>
    <property type="match status" value="1"/>
</dbReference>
<sequence length="191" mass="21229">MDALLLRSVQNYVLDTFGQARWHEICAAAGQPVQTFEPMLRYPSGLADRIADIAAEVLGRPVEAIWEDIGTYLVTNPDREGVRRLLRFGGVSFSDFLHSLEELPGRARLALPDLDPPEILLTEVGPDRYELRCRSPLKGMQRVLTGMLTAMADDYGALCLIEPGAEDCILITVLDSRYAEARAFELARPDP</sequence>
<dbReference type="Proteomes" id="UP001515660">
    <property type="component" value="Unassembled WGS sequence"/>
</dbReference>
<dbReference type="InterPro" id="IPR011644">
    <property type="entry name" value="Heme_NO-bd"/>
</dbReference>
<gene>
    <name evidence="2" type="ORF">G8O29_17435</name>
</gene>
<evidence type="ECO:0000259" key="1">
    <source>
        <dbReference type="Pfam" id="PF07700"/>
    </source>
</evidence>
<dbReference type="InterPro" id="IPR038158">
    <property type="entry name" value="H-NOX_domain_sf"/>
</dbReference>
<dbReference type="RefSeq" id="WP_166404493.1">
    <property type="nucleotide sequence ID" value="NZ_JAANHS010000027.1"/>
</dbReference>
<proteinExistence type="predicted"/>
<dbReference type="PANTHER" id="PTHR45655:SF13">
    <property type="entry name" value="SOLUBLE GUANYLATE CYCLASE GCY-32-RELATED"/>
    <property type="match status" value="1"/>
</dbReference>
<dbReference type="InterPro" id="IPR024096">
    <property type="entry name" value="NO_sig/Golgi_transp_ligand-bd"/>
</dbReference>
<accession>A0ABX0GCM1</accession>
<organism evidence="2 3">
    <name type="scientific">Rhodobacter calidifons</name>
    <dbReference type="NCBI Taxonomy" id="2715277"/>
    <lineage>
        <taxon>Bacteria</taxon>
        <taxon>Pseudomonadati</taxon>
        <taxon>Pseudomonadota</taxon>
        <taxon>Alphaproteobacteria</taxon>
        <taxon>Rhodobacterales</taxon>
        <taxon>Rhodobacter group</taxon>
        <taxon>Rhodobacter</taxon>
    </lineage>
</organism>
<dbReference type="EMBL" id="JAANHS010000027">
    <property type="protein sequence ID" value="NHB78492.1"/>
    <property type="molecule type" value="Genomic_DNA"/>
</dbReference>
<dbReference type="SUPFAM" id="SSF111126">
    <property type="entry name" value="Ligand-binding domain in the NO signalling and Golgi transport"/>
    <property type="match status" value="1"/>
</dbReference>
<feature type="domain" description="Heme NO-binding" evidence="1">
    <location>
        <begin position="5"/>
        <end position="155"/>
    </location>
</feature>
<evidence type="ECO:0000313" key="3">
    <source>
        <dbReference type="Proteomes" id="UP001515660"/>
    </source>
</evidence>
<reference evidence="2 3" key="1">
    <citation type="journal article" date="2022" name="Microorganisms">
        <title>Genome Sequence and Characterization of a Xanthorhodopsin-Containing, Aerobic Anoxygenic Phototrophic Rhodobacter Species, Isolated from Mesophilic Conditions at Yellowstone National Park.</title>
        <authorList>
            <person name="Kyndt J.A."/>
            <person name="Robertson S."/>
            <person name="Shoffstall I.B."/>
            <person name="Ramaley R.F."/>
            <person name="Meyer T.E."/>
        </authorList>
    </citation>
    <scope>NUCLEOTIDE SEQUENCE [LARGE SCALE GENOMIC DNA]</scope>
    <source>
        <strain evidence="2 3">M37P</strain>
    </source>
</reference>
<evidence type="ECO:0000313" key="2">
    <source>
        <dbReference type="EMBL" id="NHB78492.1"/>
    </source>
</evidence>